<evidence type="ECO:0000313" key="2">
    <source>
        <dbReference type="Proteomes" id="UP001197609"/>
    </source>
</evidence>
<accession>A0AAJ1AGQ3</accession>
<evidence type="ECO:0008006" key="3">
    <source>
        <dbReference type="Google" id="ProtNLM"/>
    </source>
</evidence>
<reference evidence="1 2" key="1">
    <citation type="journal article" date="2021" name="bioRxiv">
        <title>Unraveling nitrogen, sulfur and carbon metabolic pathways and microbial community transcriptional responses to substrate deprivation and toxicity stresses in a bioreactor mimicking anoxic brackish coastal sediment conditions.</title>
        <authorList>
            <person name="Martins P.D."/>
            <person name="Echeveste M.J."/>
            <person name="Arshad A."/>
            <person name="Kurth J."/>
            <person name="Ouboter H."/>
            <person name="Jetten M.S.M."/>
            <person name="Welte C.U."/>
        </authorList>
    </citation>
    <scope>NUCLEOTIDE SEQUENCE [LARGE SCALE GENOMIC DNA]</scope>
    <source>
        <strain evidence="1">MAG_38</strain>
    </source>
</reference>
<dbReference type="AlphaFoldDB" id="A0AAJ1AGQ3"/>
<protein>
    <recommendedName>
        <fullName evidence="3">Type II toxin-antitoxin system RelE/ParE family toxin</fullName>
    </recommendedName>
</protein>
<evidence type="ECO:0000313" key="1">
    <source>
        <dbReference type="EMBL" id="MBZ0159198.1"/>
    </source>
</evidence>
<sequence length="58" mass="6513">MIRIVFLDPAKVEMADAAVYYEAQADGLGFDFLAEVERAIEHVKEFPESGQILRSGIR</sequence>
<dbReference type="EMBL" id="JAIOIU010000038">
    <property type="protein sequence ID" value="MBZ0159198.1"/>
    <property type="molecule type" value="Genomic_DNA"/>
</dbReference>
<dbReference type="Proteomes" id="UP001197609">
    <property type="component" value="Unassembled WGS sequence"/>
</dbReference>
<comment type="caution">
    <text evidence="1">The sequence shown here is derived from an EMBL/GenBank/DDBJ whole genome shotgun (WGS) entry which is preliminary data.</text>
</comment>
<gene>
    <name evidence="1" type="ORF">K8G79_03525</name>
</gene>
<organism evidence="1 2">
    <name type="scientific">Candidatus Methylomirabilis tolerans</name>
    <dbReference type="NCBI Taxonomy" id="3123416"/>
    <lineage>
        <taxon>Bacteria</taxon>
        <taxon>Candidatus Methylomirabilota</taxon>
        <taxon>Candidatus Methylomirabilia</taxon>
        <taxon>Candidatus Methylomirabilales</taxon>
        <taxon>Candidatus Methylomirabilaceae</taxon>
        <taxon>Candidatus Methylomirabilis</taxon>
    </lineage>
</organism>
<name>A0AAJ1AGQ3_9BACT</name>
<proteinExistence type="predicted"/>